<dbReference type="InterPro" id="IPR000160">
    <property type="entry name" value="GGDEF_dom"/>
</dbReference>
<dbReference type="EMBL" id="CP040058">
    <property type="protein sequence ID" value="QCP36109.1"/>
    <property type="molecule type" value="Genomic_DNA"/>
</dbReference>
<protein>
    <submittedName>
        <fullName evidence="4">CRISPR-associated RAMP Cmr2</fullName>
    </submittedName>
</protein>
<dbReference type="RefSeq" id="WP_137329386.1">
    <property type="nucleotide sequence ID" value="NZ_CP040058.1"/>
</dbReference>
<dbReference type="InterPro" id="IPR043128">
    <property type="entry name" value="Rev_trsase/Diguanyl_cyclase"/>
</dbReference>
<dbReference type="KEGG" id="arf:AR1Y2_2655"/>
<dbReference type="InterPro" id="IPR013407">
    <property type="entry name" value="CRISPR-assoc_prot_Cmr2"/>
</dbReference>
<proteinExistence type="predicted"/>
<reference evidence="4 5" key="1">
    <citation type="submission" date="2019-05" db="EMBL/GenBank/DDBJ databases">
        <title>Complete genome sequencing of Anaerostipes rhamnosivorans.</title>
        <authorList>
            <person name="Bui T.P.N."/>
            <person name="de Vos W.M."/>
        </authorList>
    </citation>
    <scope>NUCLEOTIDE SEQUENCE [LARGE SCALE GENOMIC DNA]</scope>
    <source>
        <strain evidence="4 5">1y2</strain>
    </source>
</reference>
<dbReference type="OrthoDB" id="9758700at2"/>
<name>A0A4P8ILR0_9FIRM</name>
<accession>A0A4P8ILR0</accession>
<feature type="domain" description="GGDEF" evidence="3">
    <location>
        <begin position="247"/>
        <end position="397"/>
    </location>
</feature>
<keyword evidence="2" id="KW-0051">Antiviral defense</keyword>
<evidence type="ECO:0000313" key="5">
    <source>
        <dbReference type="Proteomes" id="UP000298653"/>
    </source>
</evidence>
<keyword evidence="5" id="KW-1185">Reference proteome</keyword>
<evidence type="ECO:0000313" key="4">
    <source>
        <dbReference type="EMBL" id="QCP36109.1"/>
    </source>
</evidence>
<organism evidence="4 5">
    <name type="scientific">Anaerostipes rhamnosivorans</name>
    <dbReference type="NCBI Taxonomy" id="1229621"/>
    <lineage>
        <taxon>Bacteria</taxon>
        <taxon>Bacillati</taxon>
        <taxon>Bacillota</taxon>
        <taxon>Clostridia</taxon>
        <taxon>Lachnospirales</taxon>
        <taxon>Lachnospiraceae</taxon>
        <taxon>Anaerostipes</taxon>
    </lineage>
</organism>
<dbReference type="GO" id="GO:0000166">
    <property type="term" value="F:nucleotide binding"/>
    <property type="evidence" value="ECO:0007669"/>
    <property type="project" value="UniProtKB-KW"/>
</dbReference>
<keyword evidence="1" id="KW-0547">Nucleotide-binding</keyword>
<sequence>MEIQNSSDYIGITIGPIVDTLMLSSSPAGLWGASYFFSYIARNLTEKLIAAGIEETEFVCPVVDEETKQIRQEAQGVGLFHDRIIFRAKAGEMKVVQDSVKWIKTKVADQFYENLKGDPEEREKYQKFMNSCLQIHAVKASVMENDNPILQLGKLLDALELMKTVNTKENENYILKMLVNQGMLNEKAKEDGDSEKGKNFYIKQSFLVKDAVQGDNWQLMENGRIKNISDIAKNEVGAEKLKKKKYQYYAFVQSDGDNLTKILRNIINFSQEKEVHPAIREFSKTCFRYSKKAAERIHKYGGVTIYAGGDDLLFLAPLEGKEQDTIFDLIQELDIVFKTEFKEYLKDGDGMPSGLSVSFGVAIHHEGYPLYESLNRAYMLLMKAKEGDKHGLAVELMKHSGQANGIFIKRFSKNETYLRMLELFHEIRNLDEKFLRSLTQKFALHEQEIKMALEKSSKRDSEKVLQNLVENLFSNRHRGIFIKGKDDMEASLTEERKYIRDITMLFYNLEKKKEIVSLNQNKQEALECLDAIIRIMKFYQEERGDA</sequence>
<dbReference type="AlphaFoldDB" id="A0A4P8ILR0"/>
<dbReference type="GO" id="GO:0051607">
    <property type="term" value="P:defense response to virus"/>
    <property type="evidence" value="ECO:0007669"/>
    <property type="project" value="UniProtKB-KW"/>
</dbReference>
<evidence type="ECO:0000259" key="3">
    <source>
        <dbReference type="PROSITE" id="PS50887"/>
    </source>
</evidence>
<dbReference type="Pfam" id="PF22335">
    <property type="entry name" value="Cas10-Cmr2_palm2"/>
    <property type="match status" value="1"/>
</dbReference>
<dbReference type="Proteomes" id="UP000298653">
    <property type="component" value="Chromosome"/>
</dbReference>
<dbReference type="Gene3D" id="3.30.70.270">
    <property type="match status" value="1"/>
</dbReference>
<evidence type="ECO:0000256" key="2">
    <source>
        <dbReference type="ARBA" id="ARBA00023118"/>
    </source>
</evidence>
<dbReference type="NCBIfam" id="TIGR02577">
    <property type="entry name" value="cas_TM1794_Cmr2"/>
    <property type="match status" value="1"/>
</dbReference>
<evidence type="ECO:0000256" key="1">
    <source>
        <dbReference type="ARBA" id="ARBA00022741"/>
    </source>
</evidence>
<dbReference type="PROSITE" id="PS50887">
    <property type="entry name" value="GGDEF"/>
    <property type="match status" value="1"/>
</dbReference>
<gene>
    <name evidence="4" type="ORF">AR1Y2_2655</name>
</gene>
<dbReference type="InterPro" id="IPR054767">
    <property type="entry name" value="Cas10-Cmr2_palm2"/>
</dbReference>